<reference evidence="2" key="1">
    <citation type="submission" date="2020-02" db="EMBL/GenBank/DDBJ databases">
        <authorList>
            <person name="Palmer J.M."/>
        </authorList>
    </citation>
    <scope>NUCLEOTIDE SEQUENCE</scope>
    <source>
        <strain evidence="2">EPUS1.4</strain>
        <tissue evidence="2">Thallus</tissue>
    </source>
</reference>
<evidence type="ECO:0000313" key="2">
    <source>
        <dbReference type="EMBL" id="KAF7502402.1"/>
    </source>
</evidence>
<sequence>MDACGHYLEEEGGSGCDCSVVVPSLVDPDSVPFKVRAWLYRRASRRAFGRSEDDLGGCMDLDRDLDNPYNEDLRPAQGMFWDEEDLRKVKEWEVVWVQFRRHLLMQRVQRVNTGDPRVKPEWTRRQKIGGKGKREAKEETGRRGSLEDREELDDKLIETLREAEEAGVYVAVPDTPPRWIRILRGERPGKGCRERR</sequence>
<feature type="compositionally biased region" description="Basic and acidic residues" evidence="1">
    <location>
        <begin position="132"/>
        <end position="150"/>
    </location>
</feature>
<keyword evidence="3" id="KW-1185">Reference proteome</keyword>
<dbReference type="AlphaFoldDB" id="A0A8H7A850"/>
<organism evidence="2 3">
    <name type="scientific">Endocarpon pusillum</name>
    <dbReference type="NCBI Taxonomy" id="364733"/>
    <lineage>
        <taxon>Eukaryota</taxon>
        <taxon>Fungi</taxon>
        <taxon>Dikarya</taxon>
        <taxon>Ascomycota</taxon>
        <taxon>Pezizomycotina</taxon>
        <taxon>Eurotiomycetes</taxon>
        <taxon>Chaetothyriomycetidae</taxon>
        <taxon>Verrucariales</taxon>
        <taxon>Verrucariaceae</taxon>
        <taxon>Endocarpon</taxon>
    </lineage>
</organism>
<feature type="region of interest" description="Disordered" evidence="1">
    <location>
        <begin position="125"/>
        <end position="150"/>
    </location>
</feature>
<evidence type="ECO:0000256" key="1">
    <source>
        <dbReference type="SAM" id="MobiDB-lite"/>
    </source>
</evidence>
<protein>
    <submittedName>
        <fullName evidence="2">Uncharacterized protein</fullName>
    </submittedName>
</protein>
<comment type="caution">
    <text evidence="2">The sequence shown here is derived from an EMBL/GenBank/DDBJ whole genome shotgun (WGS) entry which is preliminary data.</text>
</comment>
<accession>A0A8H7A850</accession>
<name>A0A8H7A850_9EURO</name>
<evidence type="ECO:0000313" key="3">
    <source>
        <dbReference type="Proteomes" id="UP000606974"/>
    </source>
</evidence>
<proteinExistence type="predicted"/>
<gene>
    <name evidence="2" type="ORF">GJ744_005854</name>
</gene>
<dbReference type="Proteomes" id="UP000606974">
    <property type="component" value="Unassembled WGS sequence"/>
</dbReference>
<dbReference type="EMBL" id="JAACFV010000257">
    <property type="protein sequence ID" value="KAF7502402.1"/>
    <property type="molecule type" value="Genomic_DNA"/>
</dbReference>